<evidence type="ECO:0000313" key="3">
    <source>
        <dbReference type="Proteomes" id="UP000245678"/>
    </source>
</evidence>
<keyword evidence="1" id="KW-1133">Transmembrane helix</keyword>
<keyword evidence="3" id="KW-1185">Reference proteome</keyword>
<dbReference type="Proteomes" id="UP000245678">
    <property type="component" value="Unassembled WGS sequence"/>
</dbReference>
<proteinExistence type="predicted"/>
<keyword evidence="1" id="KW-0812">Transmembrane</keyword>
<name>A0A316GRH1_9SPHI</name>
<dbReference type="AlphaFoldDB" id="A0A316GRH1"/>
<reference evidence="2 3" key="1">
    <citation type="submission" date="2018-05" db="EMBL/GenBank/DDBJ databases">
        <title>Genomic Encyclopedia of Archaeal and Bacterial Type Strains, Phase II (KMG-II): from individual species to whole genera.</title>
        <authorList>
            <person name="Goeker M."/>
        </authorList>
    </citation>
    <scope>NUCLEOTIDE SEQUENCE [LARGE SCALE GENOMIC DNA]</scope>
    <source>
        <strain evidence="2 3">DSM 19975</strain>
    </source>
</reference>
<accession>A0A316GRH1</accession>
<comment type="caution">
    <text evidence="2">The sequence shown here is derived from an EMBL/GenBank/DDBJ whole genome shotgun (WGS) entry which is preliminary data.</text>
</comment>
<organism evidence="2 3">
    <name type="scientific">Mucilaginibacter oryzae</name>
    <dbReference type="NCBI Taxonomy" id="468058"/>
    <lineage>
        <taxon>Bacteria</taxon>
        <taxon>Pseudomonadati</taxon>
        <taxon>Bacteroidota</taxon>
        <taxon>Sphingobacteriia</taxon>
        <taxon>Sphingobacteriales</taxon>
        <taxon>Sphingobacteriaceae</taxon>
        <taxon>Mucilaginibacter</taxon>
    </lineage>
</organism>
<sequence>MSKRFEDFIHNNKEEFNEIEPSADLWGKIEAQLNFLDEEDKQKTQKREAKTFSLGFVLKVAASVIIVMGIGFGLYLQSQKGSKGVDLAAINPEYAQQQVHLASLVETKLTQLKTASKNDPQLYREFSAEIAKMDSTYKKLNNDLATSPNQERVLRAMIRNLQIQTEVLNQQLNVIEQFNEMKKEQSNETKNI</sequence>
<keyword evidence="1" id="KW-0472">Membrane</keyword>
<feature type="transmembrane region" description="Helical" evidence="1">
    <location>
        <begin position="51"/>
        <end position="76"/>
    </location>
</feature>
<evidence type="ECO:0000313" key="2">
    <source>
        <dbReference type="EMBL" id="PWK63677.1"/>
    </source>
</evidence>
<gene>
    <name evidence="2" type="ORF">LX99_05111</name>
</gene>
<dbReference type="EMBL" id="QGHA01000034">
    <property type="protein sequence ID" value="PWK63677.1"/>
    <property type="molecule type" value="Genomic_DNA"/>
</dbReference>
<evidence type="ECO:0008006" key="4">
    <source>
        <dbReference type="Google" id="ProtNLM"/>
    </source>
</evidence>
<dbReference type="RefSeq" id="WP_109611115.1">
    <property type="nucleotide sequence ID" value="NZ_QGHA01000034.1"/>
</dbReference>
<protein>
    <recommendedName>
        <fullName evidence="4">Anti-sigma factor</fullName>
    </recommendedName>
</protein>
<evidence type="ECO:0000256" key="1">
    <source>
        <dbReference type="SAM" id="Phobius"/>
    </source>
</evidence>